<dbReference type="Proteomes" id="UP000515344">
    <property type="component" value="Chromosome"/>
</dbReference>
<name>A0A7G5XCH1_9BACT</name>
<dbReference type="AlphaFoldDB" id="A0A7G5XCH1"/>
<dbReference type="InterPro" id="IPR013784">
    <property type="entry name" value="Carb-bd-like_fold"/>
</dbReference>
<evidence type="ECO:0000313" key="1">
    <source>
        <dbReference type="EMBL" id="QNA43174.1"/>
    </source>
</evidence>
<keyword evidence="1" id="KW-0121">Carboxypeptidase</keyword>
<dbReference type="GO" id="GO:0030246">
    <property type="term" value="F:carbohydrate binding"/>
    <property type="evidence" value="ECO:0007669"/>
    <property type="project" value="InterPro"/>
</dbReference>
<gene>
    <name evidence="1" type="ORF">H4075_13920</name>
</gene>
<organism evidence="1 2">
    <name type="scientific">Lacibacter sediminis</name>
    <dbReference type="NCBI Taxonomy" id="2760713"/>
    <lineage>
        <taxon>Bacteria</taxon>
        <taxon>Pseudomonadati</taxon>
        <taxon>Bacteroidota</taxon>
        <taxon>Chitinophagia</taxon>
        <taxon>Chitinophagales</taxon>
        <taxon>Chitinophagaceae</taxon>
        <taxon>Lacibacter</taxon>
    </lineage>
</organism>
<dbReference type="EMBL" id="CP060007">
    <property type="protein sequence ID" value="QNA43174.1"/>
    <property type="molecule type" value="Genomic_DNA"/>
</dbReference>
<dbReference type="RefSeq" id="WP_182801439.1">
    <property type="nucleotide sequence ID" value="NZ_CP060007.1"/>
</dbReference>
<sequence length="106" mass="11562">MKANYFDFAAMLLSVLLLSAFVFQNGGTIKGSVIPVENAFRAFAILEKDTIKSNIVGGNFVLTDLKPGTYQLIIEAIPPYQHKFLTGIAVKQGESTNVGEIQLLLK</sequence>
<dbReference type="KEGG" id="lacs:H4075_13920"/>
<protein>
    <submittedName>
        <fullName evidence="1">Carboxypeptidase regulatory-like domain-containing protein</fullName>
    </submittedName>
</protein>
<proteinExistence type="predicted"/>
<dbReference type="SUPFAM" id="SSF49452">
    <property type="entry name" value="Starch-binding domain-like"/>
    <property type="match status" value="1"/>
</dbReference>
<accession>A0A7G5XCH1</accession>
<evidence type="ECO:0000313" key="2">
    <source>
        <dbReference type="Proteomes" id="UP000515344"/>
    </source>
</evidence>
<keyword evidence="1" id="KW-0378">Hydrolase</keyword>
<reference evidence="2" key="1">
    <citation type="submission" date="2020-08" db="EMBL/GenBank/DDBJ databases">
        <title>Lacibacter sp. S13-6-6 genome sequencing.</title>
        <authorList>
            <person name="Jin L."/>
        </authorList>
    </citation>
    <scope>NUCLEOTIDE SEQUENCE [LARGE SCALE GENOMIC DNA]</scope>
    <source>
        <strain evidence="2">S13-6-6</strain>
    </source>
</reference>
<keyword evidence="2" id="KW-1185">Reference proteome</keyword>
<keyword evidence="1" id="KW-0645">Protease</keyword>
<dbReference type="GO" id="GO:0004180">
    <property type="term" value="F:carboxypeptidase activity"/>
    <property type="evidence" value="ECO:0007669"/>
    <property type="project" value="UniProtKB-KW"/>
</dbReference>